<evidence type="ECO:0000256" key="4">
    <source>
        <dbReference type="ARBA" id="ARBA00023002"/>
    </source>
</evidence>
<evidence type="ECO:0000259" key="5">
    <source>
        <dbReference type="Pfam" id="PF00890"/>
    </source>
</evidence>
<proteinExistence type="predicted"/>
<dbReference type="Pfam" id="PF00890">
    <property type="entry name" value="FAD_binding_2"/>
    <property type="match status" value="1"/>
</dbReference>
<keyword evidence="3" id="KW-0285">Flavoprotein</keyword>
<dbReference type="SUPFAM" id="SSF46977">
    <property type="entry name" value="Succinate dehydrogenase/fumarate reductase flavoprotein C-terminal domain"/>
    <property type="match status" value="1"/>
</dbReference>
<reference evidence="7" key="1">
    <citation type="submission" date="2023-07" db="EMBL/GenBank/DDBJ databases">
        <title>The carbon used by Thiothrix.</title>
        <authorList>
            <person name="Chen L."/>
        </authorList>
    </citation>
    <scope>NUCLEOTIDE SEQUENCE [LARGE SCALE GENOMIC DNA]</scope>
</reference>
<evidence type="ECO:0000313" key="6">
    <source>
        <dbReference type="EMBL" id="MEB4592484.1"/>
    </source>
</evidence>
<dbReference type="PIRSF" id="PIRSF000171">
    <property type="entry name" value="SDHA_APRA_LASPO"/>
    <property type="match status" value="1"/>
</dbReference>
<feature type="domain" description="FAD-dependent oxidoreductase 2 FAD-binding" evidence="5">
    <location>
        <begin position="16"/>
        <end position="276"/>
    </location>
</feature>
<evidence type="ECO:0000256" key="1">
    <source>
        <dbReference type="ARBA" id="ARBA00001974"/>
    </source>
</evidence>
<dbReference type="InterPro" id="IPR003953">
    <property type="entry name" value="FAD-dep_OxRdtase_2_FAD-bd"/>
</dbReference>
<dbReference type="InterPro" id="IPR027477">
    <property type="entry name" value="Succ_DH/fumarate_Rdtase_cat_sf"/>
</dbReference>
<dbReference type="NCBIfam" id="TIGR02061">
    <property type="entry name" value="aprA"/>
    <property type="match status" value="1"/>
</dbReference>
<dbReference type="InterPro" id="IPR011803">
    <property type="entry name" value="AprA"/>
</dbReference>
<dbReference type="InterPro" id="IPR037099">
    <property type="entry name" value="Fum_R/Succ_DH_flav-like_C_sf"/>
</dbReference>
<protein>
    <submittedName>
        <fullName evidence="6">Adenylyl-sulfate reductase subunit alpha</fullName>
        <ecNumber evidence="6">1.8.99.2</ecNumber>
    </submittedName>
</protein>
<name>A0ABU6D074_9GAMM</name>
<dbReference type="PANTHER" id="PTHR11632:SF51">
    <property type="entry name" value="SUCCINATE DEHYDROGENASE [UBIQUINONE] FLAVOPROTEIN SUBUNIT, MITOCHONDRIAL"/>
    <property type="match status" value="1"/>
</dbReference>
<dbReference type="SUPFAM" id="SSF56425">
    <property type="entry name" value="Succinate dehydrogenase/fumarate reductase flavoprotein, catalytic domain"/>
    <property type="match status" value="1"/>
</dbReference>
<accession>A0ABU6D074</accession>
<dbReference type="InterPro" id="IPR036188">
    <property type="entry name" value="FAD/NAD-bd_sf"/>
</dbReference>
<dbReference type="RefSeq" id="WP_324696793.1">
    <property type="nucleotide sequence ID" value="NZ_JAYMYJ010000136.1"/>
</dbReference>
<evidence type="ECO:0000256" key="2">
    <source>
        <dbReference type="ARBA" id="ARBA00005163"/>
    </source>
</evidence>
<dbReference type="GO" id="GO:0009973">
    <property type="term" value="F:adenylyl-sulfate reductase activity"/>
    <property type="evidence" value="ECO:0007669"/>
    <property type="project" value="UniProtKB-EC"/>
</dbReference>
<dbReference type="EC" id="1.8.99.2" evidence="6"/>
<dbReference type="Gene3D" id="3.50.50.60">
    <property type="entry name" value="FAD/NAD(P)-binding domain"/>
    <property type="match status" value="1"/>
</dbReference>
<comment type="pathway">
    <text evidence="2">Carbohydrate metabolism; tricarboxylic acid cycle.</text>
</comment>
<comment type="cofactor">
    <cofactor evidence="1">
        <name>FAD</name>
        <dbReference type="ChEBI" id="CHEBI:57692"/>
    </cofactor>
</comment>
<organism evidence="6 7">
    <name type="scientific">Candidatus Thiothrix phosphatis</name>
    <dbReference type="NCBI Taxonomy" id="3112415"/>
    <lineage>
        <taxon>Bacteria</taxon>
        <taxon>Pseudomonadati</taxon>
        <taxon>Pseudomonadota</taxon>
        <taxon>Gammaproteobacteria</taxon>
        <taxon>Thiotrichales</taxon>
        <taxon>Thiotrichaceae</taxon>
        <taxon>Thiothrix</taxon>
    </lineage>
</organism>
<dbReference type="EMBL" id="JAYMYJ010000136">
    <property type="protein sequence ID" value="MEB4592484.1"/>
    <property type="molecule type" value="Genomic_DNA"/>
</dbReference>
<dbReference type="Gene3D" id="3.90.700.10">
    <property type="entry name" value="Succinate dehydrogenase/fumarate reductase flavoprotein, catalytic domain"/>
    <property type="match status" value="1"/>
</dbReference>
<keyword evidence="4 6" id="KW-0560">Oxidoreductase</keyword>
<keyword evidence="7" id="KW-1185">Reference proteome</keyword>
<gene>
    <name evidence="6" type="primary">aprA</name>
    <name evidence="6" type="ORF">VSS37_15980</name>
</gene>
<dbReference type="PANTHER" id="PTHR11632">
    <property type="entry name" value="SUCCINATE DEHYDROGENASE 2 FLAVOPROTEIN SUBUNIT"/>
    <property type="match status" value="1"/>
</dbReference>
<evidence type="ECO:0000313" key="7">
    <source>
        <dbReference type="Proteomes" id="UP001308005"/>
    </source>
</evidence>
<dbReference type="InterPro" id="IPR030664">
    <property type="entry name" value="SdhA/FrdA/AprA"/>
</dbReference>
<sequence length="677" mass="75828">MAGTFGNPEVVQEEVDILLIGGGMAACGAAYEIMPWIQAAKEEAGVDIKVKLVDKAAMDRSGAVAQGLSAINTYIGSEQDPADYARMVSNDLMGITRDDLAYDLGRNVDDSVHLFEEWGLPIWKTLDNGERVDGATWPKEGGKLLKDGGKPVRSGKWQIMINGESYKWIVAEAAKKALGSDNIQERVFIVKLVNDANDKNRVAGAVGFSVREDKVYVYKFKACLLVAGGCVNIFRPRSVGEGQGRAWYPVWNAGSTYTMAAEAGAELTMMENRFVPARFKDGYGPVGAWFLLFKAQATNAYGEVYMQKNKELLNDYPPYGQAAVPASCLRNHLMLKEMKEGRGPIYMDTVTALAKLRETLSPREVKHLEAEAWEDFLDMCVGQCGIWVGENVEPEKKNSELMPTEPYLLGSHSGCCGIWASGPDDVGAPTTEEHPEKDKIPAHLPQGWNWGYRGMTTVKGLFTAGDGVGASGHKFSSGSHTEGRLAAQSMVKFVIDNKDWKPELDTSVDSLVEEIYRPVRTFMEHKDYTTAIDVNPHYITPRMLQFRLQKIMDEYVAGVATYYNTNGIMLGIAEEKLGMLKEDALKMRAKDLHELLRAWENYHRILTAEAHMKHIQFREESRYPGFYYRTDHNYVDEENWHCFVNSVYDKNTKTWTVFKRAHKDLVDKSKLFKPAAH</sequence>
<comment type="caution">
    <text evidence="6">The sequence shown here is derived from an EMBL/GenBank/DDBJ whole genome shotgun (WGS) entry which is preliminary data.</text>
</comment>
<dbReference type="SUPFAM" id="SSF51905">
    <property type="entry name" value="FAD/NAD(P)-binding domain"/>
    <property type="match status" value="1"/>
</dbReference>
<evidence type="ECO:0000256" key="3">
    <source>
        <dbReference type="ARBA" id="ARBA00022630"/>
    </source>
</evidence>
<dbReference type="Proteomes" id="UP001308005">
    <property type="component" value="Unassembled WGS sequence"/>
</dbReference>